<evidence type="ECO:0000313" key="2">
    <source>
        <dbReference type="EMBL" id="MCL6216896.1"/>
    </source>
</evidence>
<dbReference type="AlphaFoldDB" id="A0A9X1ZV25"/>
<accession>A0A9X1ZV25</accession>
<proteinExistence type="predicted"/>
<dbReference type="InterPro" id="IPR009061">
    <property type="entry name" value="DNA-bd_dom_put_sf"/>
</dbReference>
<dbReference type="PANTHER" id="PTHR34585:SF22">
    <property type="entry name" value="HELIX-TURN-HELIX DOMAIN-CONTAINING PROTEIN"/>
    <property type="match status" value="1"/>
</dbReference>
<sequence>MEFFDNDAEEIAYYKKKLDELRTWIELILEHFRPVMNGEIYLSGEEVCRLLHISKRTLQQYRDDNILPYVQIGGKIIFRQSDILHVLEDNYVARSQEQRTNE</sequence>
<dbReference type="RefSeq" id="WP_249599881.1">
    <property type="nucleotide sequence ID" value="NZ_JAKHSK010000001.1"/>
</dbReference>
<evidence type="ECO:0000313" key="3">
    <source>
        <dbReference type="Proteomes" id="UP001139521"/>
    </source>
</evidence>
<keyword evidence="3" id="KW-1185">Reference proteome</keyword>
<dbReference type="Proteomes" id="UP001139521">
    <property type="component" value="Unassembled WGS sequence"/>
</dbReference>
<reference evidence="2" key="1">
    <citation type="submission" date="2022-01" db="EMBL/GenBank/DDBJ databases">
        <title>Genome sequencing of Zunongwangia sp. M21534 genome.</title>
        <authorList>
            <person name="Chen Y."/>
            <person name="Dong C."/>
            <person name="Shao Z."/>
        </authorList>
    </citation>
    <scope>NUCLEOTIDE SEQUENCE</scope>
    <source>
        <strain evidence="2">MCCC M21534</strain>
    </source>
</reference>
<dbReference type="SUPFAM" id="SSF46955">
    <property type="entry name" value="Putative DNA-binding domain"/>
    <property type="match status" value="1"/>
</dbReference>
<evidence type="ECO:0000259" key="1">
    <source>
        <dbReference type="Pfam" id="PF12728"/>
    </source>
</evidence>
<name>A0A9X1ZV25_9FLAO</name>
<dbReference type="EMBL" id="JAKHSK010000001">
    <property type="protein sequence ID" value="MCL6216896.1"/>
    <property type="molecule type" value="Genomic_DNA"/>
</dbReference>
<organism evidence="2 3">
    <name type="scientific">Zunongwangia pacifica</name>
    <dbReference type="NCBI Taxonomy" id="2911062"/>
    <lineage>
        <taxon>Bacteria</taxon>
        <taxon>Pseudomonadati</taxon>
        <taxon>Bacteroidota</taxon>
        <taxon>Flavobacteriia</taxon>
        <taxon>Flavobacteriales</taxon>
        <taxon>Flavobacteriaceae</taxon>
        <taxon>Zunongwangia</taxon>
    </lineage>
</organism>
<protein>
    <submittedName>
        <fullName evidence="2">Helix-turn-helix domain-containing protein</fullName>
    </submittedName>
</protein>
<dbReference type="Pfam" id="PF12728">
    <property type="entry name" value="HTH_17"/>
    <property type="match status" value="1"/>
</dbReference>
<feature type="domain" description="Helix-turn-helix" evidence="1">
    <location>
        <begin position="41"/>
        <end position="90"/>
    </location>
</feature>
<dbReference type="InterPro" id="IPR041657">
    <property type="entry name" value="HTH_17"/>
</dbReference>
<gene>
    <name evidence="2" type="ORF">L1967_01195</name>
</gene>
<comment type="caution">
    <text evidence="2">The sequence shown here is derived from an EMBL/GenBank/DDBJ whole genome shotgun (WGS) entry which is preliminary data.</text>
</comment>
<dbReference type="PANTHER" id="PTHR34585">
    <property type="match status" value="1"/>
</dbReference>